<name>A0A4R3L7K8_9BACL</name>
<evidence type="ECO:0000256" key="2">
    <source>
        <dbReference type="ARBA" id="ARBA00022692"/>
    </source>
</evidence>
<feature type="transmembrane region" description="Helical" evidence="5">
    <location>
        <begin position="134"/>
        <end position="161"/>
    </location>
</feature>
<keyword evidence="4 5" id="KW-0472">Membrane</keyword>
<keyword evidence="2 5" id="KW-0812">Transmembrane</keyword>
<dbReference type="OrthoDB" id="2987623at2"/>
<keyword evidence="8" id="KW-1185">Reference proteome</keyword>
<organism evidence="7 8">
    <name type="scientific">Hazenella coriacea</name>
    <dbReference type="NCBI Taxonomy" id="1179467"/>
    <lineage>
        <taxon>Bacteria</taxon>
        <taxon>Bacillati</taxon>
        <taxon>Bacillota</taxon>
        <taxon>Bacilli</taxon>
        <taxon>Bacillales</taxon>
        <taxon>Thermoactinomycetaceae</taxon>
        <taxon>Hazenella</taxon>
    </lineage>
</organism>
<dbReference type="Proteomes" id="UP000294937">
    <property type="component" value="Unassembled WGS sequence"/>
</dbReference>
<dbReference type="AlphaFoldDB" id="A0A4R3L7K8"/>
<reference evidence="7 8" key="1">
    <citation type="submission" date="2019-03" db="EMBL/GenBank/DDBJ databases">
        <title>Genomic Encyclopedia of Type Strains, Phase IV (KMG-IV): sequencing the most valuable type-strain genomes for metagenomic binning, comparative biology and taxonomic classification.</title>
        <authorList>
            <person name="Goeker M."/>
        </authorList>
    </citation>
    <scope>NUCLEOTIDE SEQUENCE [LARGE SCALE GENOMIC DNA]</scope>
    <source>
        <strain evidence="7 8">DSM 45707</strain>
    </source>
</reference>
<sequence>MSLETIVAVFRQPREEMHSLFYSDSRKQRYLIISLFGLALSFDIAVGLHLGDQLDLWTILGICLVIGPLLGILYSFILSGFIHLCSKIFGGQADWDQSQKIIVYSSLIYSLKNLVVLVKLLFFREETFASTTYIANSGILFTTMFIFLLLMEVLLLIYYYVTLVVFVSESNDLSIAISLLTVVLVMLLITLPFVLFNLLT</sequence>
<feature type="transmembrane region" description="Helical" evidence="5">
    <location>
        <begin position="173"/>
        <end position="196"/>
    </location>
</feature>
<feature type="transmembrane region" description="Helical" evidence="5">
    <location>
        <begin position="101"/>
        <end position="122"/>
    </location>
</feature>
<dbReference type="EMBL" id="SMAG01000002">
    <property type="protein sequence ID" value="TCS95753.1"/>
    <property type="molecule type" value="Genomic_DNA"/>
</dbReference>
<evidence type="ECO:0000256" key="3">
    <source>
        <dbReference type="ARBA" id="ARBA00022989"/>
    </source>
</evidence>
<protein>
    <submittedName>
        <fullName evidence="7">Yip1-like protein</fullName>
    </submittedName>
</protein>
<evidence type="ECO:0000313" key="7">
    <source>
        <dbReference type="EMBL" id="TCS95753.1"/>
    </source>
</evidence>
<feature type="transmembrane region" description="Helical" evidence="5">
    <location>
        <begin position="56"/>
        <end position="81"/>
    </location>
</feature>
<dbReference type="RefSeq" id="WP_131923732.1">
    <property type="nucleotide sequence ID" value="NZ_SMAG01000002.1"/>
</dbReference>
<evidence type="ECO:0000256" key="1">
    <source>
        <dbReference type="ARBA" id="ARBA00004141"/>
    </source>
</evidence>
<evidence type="ECO:0000313" key="8">
    <source>
        <dbReference type="Proteomes" id="UP000294937"/>
    </source>
</evidence>
<dbReference type="Pfam" id="PF04893">
    <property type="entry name" value="Yip1"/>
    <property type="match status" value="1"/>
</dbReference>
<evidence type="ECO:0000256" key="4">
    <source>
        <dbReference type="ARBA" id="ARBA00023136"/>
    </source>
</evidence>
<keyword evidence="3 5" id="KW-1133">Transmembrane helix</keyword>
<comment type="caution">
    <text evidence="7">The sequence shown here is derived from an EMBL/GenBank/DDBJ whole genome shotgun (WGS) entry which is preliminary data.</text>
</comment>
<comment type="subcellular location">
    <subcellularLocation>
        <location evidence="1">Membrane</location>
        <topology evidence="1">Multi-pass membrane protein</topology>
    </subcellularLocation>
</comment>
<dbReference type="GO" id="GO:0016020">
    <property type="term" value="C:membrane"/>
    <property type="evidence" value="ECO:0007669"/>
    <property type="project" value="UniProtKB-SubCell"/>
</dbReference>
<evidence type="ECO:0000259" key="6">
    <source>
        <dbReference type="Pfam" id="PF04893"/>
    </source>
</evidence>
<feature type="domain" description="Yip1" evidence="6">
    <location>
        <begin position="8"/>
        <end position="191"/>
    </location>
</feature>
<accession>A0A4R3L7K8</accession>
<evidence type="ECO:0000256" key="5">
    <source>
        <dbReference type="SAM" id="Phobius"/>
    </source>
</evidence>
<gene>
    <name evidence="7" type="ORF">EDD58_102333</name>
</gene>
<dbReference type="InterPro" id="IPR006977">
    <property type="entry name" value="Yip1_dom"/>
</dbReference>
<feature type="transmembrane region" description="Helical" evidence="5">
    <location>
        <begin position="30"/>
        <end position="50"/>
    </location>
</feature>
<proteinExistence type="predicted"/>